<evidence type="ECO:0000313" key="2">
    <source>
        <dbReference type="Proteomes" id="UP000645966"/>
    </source>
</evidence>
<comment type="caution">
    <text evidence="1">The sequence shown here is derived from an EMBL/GenBank/DDBJ whole genome shotgun (WGS) entry which is preliminary data.</text>
</comment>
<gene>
    <name evidence="1" type="ORF">JDV75_09710</name>
</gene>
<proteinExistence type="predicted"/>
<dbReference type="EMBL" id="JAEIOS010000013">
    <property type="protein sequence ID" value="MBI8990025.1"/>
    <property type="molecule type" value="Genomic_DNA"/>
</dbReference>
<protein>
    <recommendedName>
        <fullName evidence="3">DUF2273 domain-containing protein</fullName>
    </recommendedName>
</protein>
<organism evidence="1 2">
    <name type="scientific">Corynebacterium meridianum</name>
    <dbReference type="NCBI Taxonomy" id="2765363"/>
    <lineage>
        <taxon>Bacteria</taxon>
        <taxon>Bacillati</taxon>
        <taxon>Actinomycetota</taxon>
        <taxon>Actinomycetes</taxon>
        <taxon>Mycobacteriales</taxon>
        <taxon>Corynebacteriaceae</taxon>
        <taxon>Corynebacterium</taxon>
    </lineage>
</organism>
<sequence>MKSLTVTGLILGFAFAFAVIVGGLVGFLWALLFVTVGGVIGAHFDGKIDLRAIINGSGNRG</sequence>
<dbReference type="Proteomes" id="UP000645966">
    <property type="component" value="Unassembled WGS sequence"/>
</dbReference>
<accession>A0A934I2F1</accession>
<evidence type="ECO:0000313" key="1">
    <source>
        <dbReference type="EMBL" id="MBI8990025.1"/>
    </source>
</evidence>
<dbReference type="RefSeq" id="WP_198739017.1">
    <property type="nucleotide sequence ID" value="NZ_JAEIOS010000013.1"/>
</dbReference>
<dbReference type="AlphaFoldDB" id="A0A934I2F1"/>
<name>A0A934I2F1_9CORY</name>
<reference evidence="1" key="1">
    <citation type="submission" date="2020-12" db="EMBL/GenBank/DDBJ databases">
        <title>Genome public.</title>
        <authorList>
            <person name="Sun Q."/>
        </authorList>
    </citation>
    <scope>NUCLEOTIDE SEQUENCE</scope>
    <source>
        <strain evidence="1">CCM 8863</strain>
    </source>
</reference>
<keyword evidence="2" id="KW-1185">Reference proteome</keyword>
<evidence type="ECO:0008006" key="3">
    <source>
        <dbReference type="Google" id="ProtNLM"/>
    </source>
</evidence>